<dbReference type="Proteomes" id="UP000193427">
    <property type="component" value="Chromosome"/>
</dbReference>
<dbReference type="PRINTS" id="PR00624">
    <property type="entry name" value="HISTONEH5"/>
</dbReference>
<proteinExistence type="predicted"/>
<organism evidence="2 3">
    <name type="scientific">Piscinibacter gummiphilus</name>
    <dbReference type="NCBI Taxonomy" id="946333"/>
    <lineage>
        <taxon>Bacteria</taxon>
        <taxon>Pseudomonadati</taxon>
        <taxon>Pseudomonadota</taxon>
        <taxon>Betaproteobacteria</taxon>
        <taxon>Burkholderiales</taxon>
        <taxon>Sphaerotilaceae</taxon>
        <taxon>Piscinibacter</taxon>
    </lineage>
</organism>
<dbReference type="STRING" id="946333.A4W93_11730"/>
<dbReference type="GO" id="GO:0006334">
    <property type="term" value="P:nucleosome assembly"/>
    <property type="evidence" value="ECO:0007669"/>
    <property type="project" value="InterPro"/>
</dbReference>
<keyword evidence="3" id="KW-1185">Reference proteome</keyword>
<dbReference type="EMBL" id="CP015118">
    <property type="protein sequence ID" value="ARN23849.1"/>
    <property type="molecule type" value="Genomic_DNA"/>
</dbReference>
<evidence type="ECO:0000256" key="1">
    <source>
        <dbReference type="SAM" id="MobiDB-lite"/>
    </source>
</evidence>
<accession>A0A1W6LHZ5</accession>
<dbReference type="KEGG" id="rgu:A4W93_11730"/>
<reference evidence="2 3" key="1">
    <citation type="submission" date="2016-04" db="EMBL/GenBank/DDBJ databases">
        <title>Complete genome sequence of natural rubber-degrading, novel Gram-negative bacterium, Rhizobacter gummiphilus strain NS21.</title>
        <authorList>
            <person name="Tabata M."/>
            <person name="Kasai D."/>
            <person name="Fukuda M."/>
        </authorList>
    </citation>
    <scope>NUCLEOTIDE SEQUENCE [LARGE SCALE GENOMIC DNA]</scope>
    <source>
        <strain evidence="2 3">NS21</strain>
    </source>
</reference>
<dbReference type="InterPro" id="IPR005819">
    <property type="entry name" value="H1/H5"/>
</dbReference>
<sequence>MKKAPAAKPAAPAKKAVAAKPAPAKKAAAAKKPAAAPVAEKSPKPVKQKLVRDSFTMPSSDFALIDSLKERALGFRRPTKKSELLRAGLQALAALTDAQLQAALASLEPLKTGRPRKEG</sequence>
<evidence type="ECO:0000313" key="3">
    <source>
        <dbReference type="Proteomes" id="UP000193427"/>
    </source>
</evidence>
<evidence type="ECO:0000313" key="2">
    <source>
        <dbReference type="EMBL" id="ARN23849.1"/>
    </source>
</evidence>
<feature type="region of interest" description="Disordered" evidence="1">
    <location>
        <begin position="1"/>
        <end position="50"/>
    </location>
</feature>
<dbReference type="AlphaFoldDB" id="A0A1W6LHZ5"/>
<gene>
    <name evidence="2" type="ORF">A4W93_11730</name>
</gene>
<dbReference type="GO" id="GO:0000786">
    <property type="term" value="C:nucleosome"/>
    <property type="evidence" value="ECO:0007669"/>
    <property type="project" value="InterPro"/>
</dbReference>
<dbReference type="GO" id="GO:0030527">
    <property type="term" value="F:structural constituent of chromatin"/>
    <property type="evidence" value="ECO:0007669"/>
    <property type="project" value="InterPro"/>
</dbReference>
<dbReference type="GO" id="GO:0003677">
    <property type="term" value="F:DNA binding"/>
    <property type="evidence" value="ECO:0007669"/>
    <property type="project" value="InterPro"/>
</dbReference>
<name>A0A1W6LHZ5_9BURK</name>
<protein>
    <submittedName>
        <fullName evidence="2">Uncharacterized protein</fullName>
    </submittedName>
</protein>
<feature type="compositionally biased region" description="Low complexity" evidence="1">
    <location>
        <begin position="1"/>
        <end position="40"/>
    </location>
</feature>